<keyword evidence="3" id="KW-0732">Signal</keyword>
<comment type="similarity">
    <text evidence="2">Belongs to the peptidase M14 family.</text>
</comment>
<feature type="signal peptide" evidence="3">
    <location>
        <begin position="1"/>
        <end position="29"/>
    </location>
</feature>
<dbReference type="Proteomes" id="UP000563094">
    <property type="component" value="Unassembled WGS sequence"/>
</dbReference>
<dbReference type="SMART" id="SM00631">
    <property type="entry name" value="Zn_pept"/>
    <property type="match status" value="1"/>
</dbReference>
<evidence type="ECO:0000259" key="4">
    <source>
        <dbReference type="PROSITE" id="PS52035"/>
    </source>
</evidence>
<evidence type="ECO:0000313" key="6">
    <source>
        <dbReference type="Proteomes" id="UP000563094"/>
    </source>
</evidence>
<dbReference type="SUPFAM" id="SSF53187">
    <property type="entry name" value="Zn-dependent exopeptidases"/>
    <property type="match status" value="1"/>
</dbReference>
<dbReference type="PROSITE" id="PS52035">
    <property type="entry name" value="PEPTIDASE_M14"/>
    <property type="match status" value="1"/>
</dbReference>
<organism evidence="5 6">
    <name type="scientific">Rufibacter quisquiliarum</name>
    <dbReference type="NCBI Taxonomy" id="1549639"/>
    <lineage>
        <taxon>Bacteria</taxon>
        <taxon>Pseudomonadati</taxon>
        <taxon>Bacteroidota</taxon>
        <taxon>Cytophagia</taxon>
        <taxon>Cytophagales</taxon>
        <taxon>Hymenobacteraceae</taxon>
        <taxon>Rufibacter</taxon>
    </lineage>
</organism>
<evidence type="ECO:0000313" key="5">
    <source>
        <dbReference type="EMBL" id="MBA9079287.1"/>
    </source>
</evidence>
<dbReference type="Gene3D" id="3.40.630.10">
    <property type="entry name" value="Zn peptidases"/>
    <property type="match status" value="1"/>
</dbReference>
<feature type="active site" description="Proton donor/acceptor" evidence="2">
    <location>
        <position position="392"/>
    </location>
</feature>
<keyword evidence="6" id="KW-1185">Reference proteome</keyword>
<evidence type="ECO:0000256" key="3">
    <source>
        <dbReference type="SAM" id="SignalP"/>
    </source>
</evidence>
<accession>A0A839GWP6</accession>
<dbReference type="RefSeq" id="WP_182514226.1">
    <property type="nucleotide sequence ID" value="NZ_JACJIQ010000020.1"/>
</dbReference>
<comment type="caution">
    <text evidence="5">The sequence shown here is derived from an EMBL/GenBank/DDBJ whole genome shotgun (WGS) entry which is preliminary data.</text>
</comment>
<name>A0A839GWP6_9BACT</name>
<proteinExistence type="inferred from homology"/>
<feature type="chain" id="PRO_5032276996" evidence="3">
    <location>
        <begin position="30"/>
        <end position="419"/>
    </location>
</feature>
<feature type="domain" description="Peptidase M14" evidence="4">
    <location>
        <begin position="176"/>
        <end position="419"/>
    </location>
</feature>
<dbReference type="AlphaFoldDB" id="A0A839GWP6"/>
<dbReference type="InterPro" id="IPR000834">
    <property type="entry name" value="Peptidase_M14"/>
</dbReference>
<protein>
    <submittedName>
        <fullName evidence="5">Putative deacylase</fullName>
    </submittedName>
</protein>
<dbReference type="PANTHER" id="PTHR12756:SF11">
    <property type="entry name" value="CYTOSOLIC CARBOXYPEPTIDASE 1"/>
    <property type="match status" value="1"/>
</dbReference>
<dbReference type="CDD" id="cd06237">
    <property type="entry name" value="M14_Nna1-like"/>
    <property type="match status" value="1"/>
</dbReference>
<reference evidence="5 6" key="1">
    <citation type="submission" date="2020-08" db="EMBL/GenBank/DDBJ databases">
        <title>Genomic Encyclopedia of Type Strains, Phase IV (KMG-IV): sequencing the most valuable type-strain genomes for metagenomic binning, comparative biology and taxonomic classification.</title>
        <authorList>
            <person name="Goeker M."/>
        </authorList>
    </citation>
    <scope>NUCLEOTIDE SEQUENCE [LARGE SCALE GENOMIC DNA]</scope>
    <source>
        <strain evidence="5 6">DSM 29854</strain>
    </source>
</reference>
<dbReference type="EMBL" id="JACJIQ010000020">
    <property type="protein sequence ID" value="MBA9079287.1"/>
    <property type="molecule type" value="Genomic_DNA"/>
</dbReference>
<dbReference type="InterPro" id="IPR050821">
    <property type="entry name" value="Cytosolic_carboxypeptidase"/>
</dbReference>
<gene>
    <name evidence="5" type="ORF">FHS90_004022</name>
</gene>
<dbReference type="GO" id="GO:0004181">
    <property type="term" value="F:metallocarboxypeptidase activity"/>
    <property type="evidence" value="ECO:0007669"/>
    <property type="project" value="InterPro"/>
</dbReference>
<evidence type="ECO:0000256" key="1">
    <source>
        <dbReference type="ARBA" id="ARBA00001947"/>
    </source>
</evidence>
<dbReference type="GO" id="GO:0006508">
    <property type="term" value="P:proteolysis"/>
    <property type="evidence" value="ECO:0007669"/>
    <property type="project" value="InterPro"/>
</dbReference>
<comment type="cofactor">
    <cofactor evidence="1">
        <name>Zn(2+)</name>
        <dbReference type="ChEBI" id="CHEBI:29105"/>
    </cofactor>
</comment>
<dbReference type="GO" id="GO:0008270">
    <property type="term" value="F:zinc ion binding"/>
    <property type="evidence" value="ECO:0007669"/>
    <property type="project" value="InterPro"/>
</dbReference>
<dbReference type="Gene3D" id="2.60.40.3120">
    <property type="match status" value="1"/>
</dbReference>
<sequence length="419" mass="46986">MYARKGTNKFTLFIAAAAWLLHGCGTSKTATNSTSPAPVTTTQAQTKAAIKSPHIAYQEKQAWAFNGGSVVFHNQFAGARLNGVTQENDSTFKLEIKPENQPINPSPWYAFKVWSKSQKPTYVKLTYGTNEHRYSPKTSTDMRAWQDVPQSHFIDKTGAFFKVPVSQDTLIVAGQEMMTAAMTYRWMDSLAQKPFLKRQTIGQSYLGQPIEAFSTSGSDGKKLIVVLSRQHPPEVTGFMAMQEFVRVVTGDSPLAKRFREKFEVLIMPMLNPDGVDLGHWRHSAGGVDLNRDWETFKQPETAAVRDFIAQKTGAQGAKVYFMLDFHSTHRDVFYTNTETTPTHVPGFTNRWLKAVEAALPNYKANIRPSGNGGNVSKSWFYRTYNADAVTYEVGDDTPRDQIKLKGRIAAEKMMELLVQ</sequence>
<evidence type="ECO:0000256" key="2">
    <source>
        <dbReference type="PROSITE-ProRule" id="PRU01379"/>
    </source>
</evidence>
<dbReference type="Pfam" id="PF00246">
    <property type="entry name" value="Peptidase_M14"/>
    <property type="match status" value="1"/>
</dbReference>
<dbReference type="PANTHER" id="PTHR12756">
    <property type="entry name" value="CYTOSOLIC CARBOXYPEPTIDASE"/>
    <property type="match status" value="1"/>
</dbReference>